<proteinExistence type="predicted"/>
<feature type="compositionally biased region" description="Basic residues" evidence="1">
    <location>
        <begin position="42"/>
        <end position="62"/>
    </location>
</feature>
<evidence type="ECO:0000256" key="1">
    <source>
        <dbReference type="SAM" id="MobiDB-lite"/>
    </source>
</evidence>
<evidence type="ECO:0000313" key="2">
    <source>
        <dbReference type="EMBL" id="QHU28617.1"/>
    </source>
</evidence>
<accession>A0A6C0LDT8</accession>
<reference evidence="2" key="1">
    <citation type="journal article" date="2020" name="Nature">
        <title>Giant virus diversity and host interactions through global metagenomics.</title>
        <authorList>
            <person name="Schulz F."/>
            <person name="Roux S."/>
            <person name="Paez-Espino D."/>
            <person name="Jungbluth S."/>
            <person name="Walsh D.A."/>
            <person name="Denef V.J."/>
            <person name="McMahon K.D."/>
            <person name="Konstantinidis K.T."/>
            <person name="Eloe-Fadrosh E.A."/>
            <person name="Kyrpides N.C."/>
            <person name="Woyke T."/>
        </authorList>
    </citation>
    <scope>NUCLEOTIDE SEQUENCE</scope>
    <source>
        <strain evidence="2">GVMAG-M-3300027770-73</strain>
    </source>
</reference>
<dbReference type="EMBL" id="MN740473">
    <property type="protein sequence ID" value="QHU28617.1"/>
    <property type="molecule type" value="Genomic_DNA"/>
</dbReference>
<feature type="region of interest" description="Disordered" evidence="1">
    <location>
        <begin position="29"/>
        <end position="62"/>
    </location>
</feature>
<protein>
    <submittedName>
        <fullName evidence="2">Uncharacterized protein</fullName>
    </submittedName>
</protein>
<sequence length="62" mass="7179">MPSRSAVAAYRMRIKSSACRGLRGRTCNKRPGCKSASGTKRSFCRKSKNTRRLRRSMRLMRR</sequence>
<dbReference type="AlphaFoldDB" id="A0A6C0LDT8"/>
<organism evidence="2">
    <name type="scientific">viral metagenome</name>
    <dbReference type="NCBI Taxonomy" id="1070528"/>
    <lineage>
        <taxon>unclassified sequences</taxon>
        <taxon>metagenomes</taxon>
        <taxon>organismal metagenomes</taxon>
    </lineage>
</organism>
<name>A0A6C0LDT8_9ZZZZ</name>